<dbReference type="InterPro" id="IPR029063">
    <property type="entry name" value="SAM-dependent_MTases_sf"/>
</dbReference>
<sequence length="233" mass="23811">MSRRLSLPDSASVAQPGADGRMHAPSAARNADAICAVIATRAPQTGRALEIASGTGEHAVRIAADLPGLDWQPTEIDPARRASIDAWAAHAGLANIRPAIALDACAPGWGAAYRGQDLIFASNILHLVSQTEAGTLVREAAAALAPGGVLMIYGPFRRDEGFASEGDAAFHASLVAQDPGIGYKSVAEVLGWMQAAGLVAEPPAEMPANNLTLIAGKPVCLDPGQGKGAGKLV</sequence>
<dbReference type="AlphaFoldDB" id="A0A844BIC1"/>
<dbReference type="PANTHER" id="PTHR20974:SF0">
    <property type="entry name" value="UPF0585 PROTEIN CG18661"/>
    <property type="match status" value="1"/>
</dbReference>
<accession>A0A844BIC1</accession>
<dbReference type="Pfam" id="PF06080">
    <property type="entry name" value="DUF938"/>
    <property type="match status" value="1"/>
</dbReference>
<evidence type="ECO:0000256" key="1">
    <source>
        <dbReference type="SAM" id="MobiDB-lite"/>
    </source>
</evidence>
<keyword evidence="3" id="KW-1185">Reference proteome</keyword>
<comment type="caution">
    <text evidence="2">The sequence shown here is derived from an EMBL/GenBank/DDBJ whole genome shotgun (WGS) entry which is preliminary data.</text>
</comment>
<feature type="region of interest" description="Disordered" evidence="1">
    <location>
        <begin position="1"/>
        <end position="25"/>
    </location>
</feature>
<evidence type="ECO:0000313" key="3">
    <source>
        <dbReference type="Proteomes" id="UP000466730"/>
    </source>
</evidence>
<evidence type="ECO:0000313" key="2">
    <source>
        <dbReference type="EMBL" id="MRH20802.1"/>
    </source>
</evidence>
<proteinExistence type="predicted"/>
<gene>
    <name evidence="2" type="ORF">GH815_07330</name>
</gene>
<protein>
    <submittedName>
        <fullName evidence="2">DUF938 domain-containing protein</fullName>
    </submittedName>
</protein>
<dbReference type="InterPro" id="IPR010342">
    <property type="entry name" value="DUF938"/>
</dbReference>
<name>A0A844BIC1_9RHOB</name>
<dbReference type="OrthoDB" id="5525831at2"/>
<dbReference type="Proteomes" id="UP000466730">
    <property type="component" value="Unassembled WGS sequence"/>
</dbReference>
<reference evidence="2 3" key="1">
    <citation type="submission" date="2019-11" db="EMBL/GenBank/DDBJ databases">
        <title>Draft Whole-Genome sequence of the marine photosynthetic bacterium Rhodovulum strictum DSM 11289.</title>
        <authorList>
            <person name="Kyndt J.A."/>
            <person name="Meyer T.E."/>
        </authorList>
    </citation>
    <scope>NUCLEOTIDE SEQUENCE [LARGE SCALE GENOMIC DNA]</scope>
    <source>
        <strain evidence="2 3">DSM 11289</strain>
    </source>
</reference>
<dbReference type="SUPFAM" id="SSF53335">
    <property type="entry name" value="S-adenosyl-L-methionine-dependent methyltransferases"/>
    <property type="match status" value="1"/>
</dbReference>
<dbReference type="RefSeq" id="WP_153748112.1">
    <property type="nucleotide sequence ID" value="NZ_BAAADI010000018.1"/>
</dbReference>
<dbReference type="PANTHER" id="PTHR20974">
    <property type="entry name" value="UPF0585 PROTEIN CG18661"/>
    <property type="match status" value="1"/>
</dbReference>
<dbReference type="Gene3D" id="3.40.50.150">
    <property type="entry name" value="Vaccinia Virus protein VP39"/>
    <property type="match status" value="1"/>
</dbReference>
<organism evidence="2 3">
    <name type="scientific">Rhodovulum strictum</name>
    <dbReference type="NCBI Taxonomy" id="58314"/>
    <lineage>
        <taxon>Bacteria</taxon>
        <taxon>Pseudomonadati</taxon>
        <taxon>Pseudomonadota</taxon>
        <taxon>Alphaproteobacteria</taxon>
        <taxon>Rhodobacterales</taxon>
        <taxon>Paracoccaceae</taxon>
        <taxon>Rhodovulum</taxon>
    </lineage>
</organism>
<dbReference type="EMBL" id="WJPO01000008">
    <property type="protein sequence ID" value="MRH20802.1"/>
    <property type="molecule type" value="Genomic_DNA"/>
</dbReference>